<dbReference type="Proteomes" id="UP001286456">
    <property type="component" value="Unassembled WGS sequence"/>
</dbReference>
<evidence type="ECO:0000259" key="11">
    <source>
        <dbReference type="Pfam" id="PF03908"/>
    </source>
</evidence>
<protein>
    <submittedName>
        <fullName evidence="12">Sec20-domain-containing protein</fullName>
    </submittedName>
</protein>
<keyword evidence="7" id="KW-0175">Coiled coil</keyword>
<feature type="compositionally biased region" description="Low complexity" evidence="10">
    <location>
        <begin position="162"/>
        <end position="179"/>
    </location>
</feature>
<sequence>MSPSSPPPSSSSFEALQERLTALQETTGQLKELIERLATIKFQPGSVPLRSNLTTYGGSDESNAAAELGTEINQILREEEEELELLHEEIIDLPSGGGRPGSEAEHKKLRLKEGAQRLGSELKGCRTSFRKAQLAARRSLEGAQKLERELLLSSYAASAAAFNSSPSSSSSQPPSGASSPVPPTDTQPTQPQLLFTARDRRRIKEKGLSAKRDENGNVIGAASDVTDALRRTHELIAAEVSKSAFAARTLAESADALRRLDDSYEGIDGLLGRSRDLLGTLLRSQKSDTWYLQTALYMLFATLVWLVFRRLLYGPLWWLVWLPVRTVWRGTGLVVGSFGGSSGDNGTVSAGEKGGATMLVRDREGGKVRGVGVGEEGAVPTVLVGGRGEGEEEGIGGDPDSLVDKVGRIIEDSLPVLSEEQMAAAEANRTLEEEEEEEKTEKEGEGKQEQPNPMKRMWEEEREEVREAQRVRDEL</sequence>
<feature type="compositionally biased region" description="Basic and acidic residues" evidence="10">
    <location>
        <begin position="456"/>
        <end position="475"/>
    </location>
</feature>
<feature type="region of interest" description="Disordered" evidence="10">
    <location>
        <begin position="162"/>
        <end position="193"/>
    </location>
</feature>
<evidence type="ECO:0000256" key="1">
    <source>
        <dbReference type="ARBA" id="ARBA00004163"/>
    </source>
</evidence>
<dbReference type="EMBL" id="JAUEPO010000001">
    <property type="protein sequence ID" value="KAK3337277.1"/>
    <property type="molecule type" value="Genomic_DNA"/>
</dbReference>
<accession>A0AAE0MLU9</accession>
<dbReference type="InterPro" id="IPR056173">
    <property type="entry name" value="Sec20_C"/>
</dbReference>
<comment type="subcellular location">
    <subcellularLocation>
        <location evidence="1">Endoplasmic reticulum membrane</location>
        <topology evidence="1">Single-pass type IV membrane protein</topology>
    </subcellularLocation>
</comment>
<dbReference type="AlphaFoldDB" id="A0AAE0MLU9"/>
<evidence type="ECO:0000313" key="12">
    <source>
        <dbReference type="EMBL" id="KAK3337277.1"/>
    </source>
</evidence>
<name>A0AAE0MLU9_9PEZI</name>
<evidence type="ECO:0000256" key="5">
    <source>
        <dbReference type="ARBA" id="ARBA00022892"/>
    </source>
</evidence>
<evidence type="ECO:0000256" key="2">
    <source>
        <dbReference type="ARBA" id="ARBA00022448"/>
    </source>
</evidence>
<dbReference type="GO" id="GO:0005484">
    <property type="term" value="F:SNAP receptor activity"/>
    <property type="evidence" value="ECO:0007669"/>
    <property type="project" value="InterPro"/>
</dbReference>
<evidence type="ECO:0000256" key="4">
    <source>
        <dbReference type="ARBA" id="ARBA00022824"/>
    </source>
</evidence>
<comment type="similarity">
    <text evidence="9">Belongs to the SEC20 family.</text>
</comment>
<keyword evidence="8" id="KW-0472">Membrane</keyword>
<evidence type="ECO:0000256" key="10">
    <source>
        <dbReference type="SAM" id="MobiDB-lite"/>
    </source>
</evidence>
<organism evidence="12 13">
    <name type="scientific">Cercophora scortea</name>
    <dbReference type="NCBI Taxonomy" id="314031"/>
    <lineage>
        <taxon>Eukaryota</taxon>
        <taxon>Fungi</taxon>
        <taxon>Dikarya</taxon>
        <taxon>Ascomycota</taxon>
        <taxon>Pezizomycotina</taxon>
        <taxon>Sordariomycetes</taxon>
        <taxon>Sordariomycetidae</taxon>
        <taxon>Sordariales</taxon>
        <taxon>Lasiosphaeriaceae</taxon>
        <taxon>Cercophora</taxon>
    </lineage>
</organism>
<proteinExistence type="inferred from homology"/>
<dbReference type="GO" id="GO:0005789">
    <property type="term" value="C:endoplasmic reticulum membrane"/>
    <property type="evidence" value="ECO:0007669"/>
    <property type="project" value="UniProtKB-SubCell"/>
</dbReference>
<evidence type="ECO:0000256" key="6">
    <source>
        <dbReference type="ARBA" id="ARBA00022989"/>
    </source>
</evidence>
<keyword evidence="13" id="KW-1185">Reference proteome</keyword>
<keyword evidence="2" id="KW-0813">Transport</keyword>
<evidence type="ECO:0000313" key="13">
    <source>
        <dbReference type="Proteomes" id="UP001286456"/>
    </source>
</evidence>
<feature type="domain" description="Sec20 C-terminal" evidence="11">
    <location>
        <begin position="222"/>
        <end position="311"/>
    </location>
</feature>
<feature type="region of interest" description="Disordered" evidence="10">
    <location>
        <begin position="383"/>
        <end position="402"/>
    </location>
</feature>
<keyword evidence="4" id="KW-0256">Endoplasmic reticulum</keyword>
<dbReference type="PANTHER" id="PTHR12825:SF0">
    <property type="entry name" value="VESICLE TRANSPORT PROTEIN SEC20"/>
    <property type="match status" value="1"/>
</dbReference>
<reference evidence="12" key="1">
    <citation type="journal article" date="2023" name="Mol. Phylogenet. Evol.">
        <title>Genome-scale phylogeny and comparative genomics of the fungal order Sordariales.</title>
        <authorList>
            <person name="Hensen N."/>
            <person name="Bonometti L."/>
            <person name="Westerberg I."/>
            <person name="Brannstrom I.O."/>
            <person name="Guillou S."/>
            <person name="Cros-Aarteil S."/>
            <person name="Calhoun S."/>
            <person name="Haridas S."/>
            <person name="Kuo A."/>
            <person name="Mondo S."/>
            <person name="Pangilinan J."/>
            <person name="Riley R."/>
            <person name="LaButti K."/>
            <person name="Andreopoulos B."/>
            <person name="Lipzen A."/>
            <person name="Chen C."/>
            <person name="Yan M."/>
            <person name="Daum C."/>
            <person name="Ng V."/>
            <person name="Clum A."/>
            <person name="Steindorff A."/>
            <person name="Ohm R.A."/>
            <person name="Martin F."/>
            <person name="Silar P."/>
            <person name="Natvig D.O."/>
            <person name="Lalanne C."/>
            <person name="Gautier V."/>
            <person name="Ament-Velasquez S.L."/>
            <person name="Kruys A."/>
            <person name="Hutchinson M.I."/>
            <person name="Powell A.J."/>
            <person name="Barry K."/>
            <person name="Miller A.N."/>
            <person name="Grigoriev I.V."/>
            <person name="Debuchy R."/>
            <person name="Gladieux P."/>
            <person name="Hiltunen Thoren M."/>
            <person name="Johannesson H."/>
        </authorList>
    </citation>
    <scope>NUCLEOTIDE SEQUENCE</scope>
    <source>
        <strain evidence="12">SMH4131-1</strain>
    </source>
</reference>
<dbReference type="GO" id="GO:0031201">
    <property type="term" value="C:SNARE complex"/>
    <property type="evidence" value="ECO:0007669"/>
    <property type="project" value="TreeGrafter"/>
</dbReference>
<keyword evidence="5" id="KW-0931">ER-Golgi transport</keyword>
<evidence type="ECO:0000256" key="9">
    <source>
        <dbReference type="ARBA" id="ARBA00037934"/>
    </source>
</evidence>
<feature type="region of interest" description="Disordered" evidence="10">
    <location>
        <begin position="417"/>
        <end position="475"/>
    </location>
</feature>
<dbReference type="Pfam" id="PF03908">
    <property type="entry name" value="Sec20"/>
    <property type="match status" value="1"/>
</dbReference>
<gene>
    <name evidence="12" type="ORF">B0T19DRAFT_454998</name>
</gene>
<dbReference type="InterPro" id="IPR005606">
    <property type="entry name" value="Sec20"/>
</dbReference>
<reference evidence="12" key="2">
    <citation type="submission" date="2023-06" db="EMBL/GenBank/DDBJ databases">
        <authorList>
            <consortium name="Lawrence Berkeley National Laboratory"/>
            <person name="Haridas S."/>
            <person name="Hensen N."/>
            <person name="Bonometti L."/>
            <person name="Westerberg I."/>
            <person name="Brannstrom I.O."/>
            <person name="Guillou S."/>
            <person name="Cros-Aarteil S."/>
            <person name="Calhoun S."/>
            <person name="Kuo A."/>
            <person name="Mondo S."/>
            <person name="Pangilinan J."/>
            <person name="Riley R."/>
            <person name="Labutti K."/>
            <person name="Andreopoulos B."/>
            <person name="Lipzen A."/>
            <person name="Chen C."/>
            <person name="Yanf M."/>
            <person name="Daum C."/>
            <person name="Ng V."/>
            <person name="Clum A."/>
            <person name="Steindorff A."/>
            <person name="Ohm R."/>
            <person name="Martin F."/>
            <person name="Silar P."/>
            <person name="Natvig D."/>
            <person name="Lalanne C."/>
            <person name="Gautier V."/>
            <person name="Ament-Velasquez S.L."/>
            <person name="Kruys A."/>
            <person name="Hutchinson M.I."/>
            <person name="Powell A.J."/>
            <person name="Barry K."/>
            <person name="Miller A.N."/>
            <person name="Grigoriev I.V."/>
            <person name="Debuchy R."/>
            <person name="Gladieux P."/>
            <person name="Thoren M.H."/>
            <person name="Johannesson H."/>
        </authorList>
    </citation>
    <scope>NUCLEOTIDE SEQUENCE</scope>
    <source>
        <strain evidence="12">SMH4131-1</strain>
    </source>
</reference>
<keyword evidence="3" id="KW-0812">Transmembrane</keyword>
<keyword evidence="6" id="KW-1133">Transmembrane helix</keyword>
<evidence type="ECO:0000256" key="8">
    <source>
        <dbReference type="ARBA" id="ARBA00023136"/>
    </source>
</evidence>
<dbReference type="GO" id="GO:0006890">
    <property type="term" value="P:retrograde vesicle-mediated transport, Golgi to endoplasmic reticulum"/>
    <property type="evidence" value="ECO:0007669"/>
    <property type="project" value="InterPro"/>
</dbReference>
<evidence type="ECO:0000256" key="7">
    <source>
        <dbReference type="ARBA" id="ARBA00023054"/>
    </source>
</evidence>
<comment type="caution">
    <text evidence="12">The sequence shown here is derived from an EMBL/GenBank/DDBJ whole genome shotgun (WGS) entry which is preliminary data.</text>
</comment>
<evidence type="ECO:0000256" key="3">
    <source>
        <dbReference type="ARBA" id="ARBA00022692"/>
    </source>
</evidence>
<dbReference type="PANTHER" id="PTHR12825">
    <property type="entry name" value="BNIP1-RELATED"/>
    <property type="match status" value="1"/>
</dbReference>
<feature type="compositionally biased region" description="Basic and acidic residues" evidence="10">
    <location>
        <begin position="439"/>
        <end position="448"/>
    </location>
</feature>